<evidence type="ECO:0000259" key="2">
    <source>
        <dbReference type="SMART" id="SM01007"/>
    </source>
</evidence>
<dbReference type="PANTHER" id="PTHR10672">
    <property type="entry name" value="ADDUCIN"/>
    <property type="match status" value="1"/>
</dbReference>
<accession>A0ABT8YPU7</accession>
<gene>
    <name evidence="3" type="ORF">Q4481_17325</name>
</gene>
<dbReference type="Pfam" id="PF00596">
    <property type="entry name" value="Aldolase_II"/>
    <property type="match status" value="1"/>
</dbReference>
<dbReference type="SMART" id="SM01007">
    <property type="entry name" value="Aldolase_II"/>
    <property type="match status" value="1"/>
</dbReference>
<dbReference type="PANTHER" id="PTHR10672:SF3">
    <property type="entry name" value="PROTEIN HU-LI TAI SHAO"/>
    <property type="match status" value="1"/>
</dbReference>
<dbReference type="Proteomes" id="UP001174932">
    <property type="component" value="Unassembled WGS sequence"/>
</dbReference>
<protein>
    <submittedName>
        <fullName evidence="3">Class II aldolase and adducin N-terminal domain-containing protein</fullName>
    </submittedName>
</protein>
<evidence type="ECO:0000313" key="4">
    <source>
        <dbReference type="Proteomes" id="UP001174932"/>
    </source>
</evidence>
<reference evidence="3" key="1">
    <citation type="journal article" date="2015" name="Int. J. Syst. Evol. Microbiol.">
        <title>Rhizobium alvei sp. nov., isolated from a freshwater river.</title>
        <authorList>
            <person name="Sheu S.Y."/>
            <person name="Huang H.W."/>
            <person name="Young C.C."/>
            <person name="Chen W.M."/>
        </authorList>
    </citation>
    <scope>NUCLEOTIDE SEQUENCE</scope>
    <source>
        <strain evidence="3">TNR-22</strain>
    </source>
</reference>
<reference evidence="3" key="2">
    <citation type="submission" date="2023-07" db="EMBL/GenBank/DDBJ databases">
        <authorList>
            <person name="Shen H."/>
        </authorList>
    </citation>
    <scope>NUCLEOTIDE SEQUENCE</scope>
    <source>
        <strain evidence="3">TNR-22</strain>
    </source>
</reference>
<dbReference type="InterPro" id="IPR036409">
    <property type="entry name" value="Aldolase_II/adducin_N_sf"/>
</dbReference>
<dbReference type="NCBIfam" id="NF005689">
    <property type="entry name" value="PRK07490.1"/>
    <property type="match status" value="1"/>
</dbReference>
<organism evidence="3 4">
    <name type="scientific">Rhizobium alvei</name>
    <dbReference type="NCBI Taxonomy" id="1132659"/>
    <lineage>
        <taxon>Bacteria</taxon>
        <taxon>Pseudomonadati</taxon>
        <taxon>Pseudomonadota</taxon>
        <taxon>Alphaproteobacteria</taxon>
        <taxon>Hyphomicrobiales</taxon>
        <taxon>Rhizobiaceae</taxon>
        <taxon>Rhizobium/Agrobacterium group</taxon>
        <taxon>Rhizobium</taxon>
    </lineage>
</organism>
<proteinExistence type="inferred from homology"/>
<dbReference type="SUPFAM" id="SSF53639">
    <property type="entry name" value="AraD/HMP-PK domain-like"/>
    <property type="match status" value="1"/>
</dbReference>
<keyword evidence="4" id="KW-1185">Reference proteome</keyword>
<dbReference type="InterPro" id="IPR051017">
    <property type="entry name" value="Aldolase-II_Adducin_sf"/>
</dbReference>
<dbReference type="InterPro" id="IPR001303">
    <property type="entry name" value="Aldolase_II/adducin_N"/>
</dbReference>
<sequence length="278" mass="31297">MSQPSLTLQGAEGILMPLLRGPDMTATVSTISRHDNLPYFEERADLACAFRWTARLNMHEAVANHFSLAVNDDGTQFLMNPNQVHFSLISASNILLLDANDPKTMDRPDAPDPTAWGLHGSIHRRLPHARCVMHVHSIYSTVLASLADSRLLPIDQNCATFFDRYVIDNDYGGLAFEDEGERCARLLANPKHKVMIMGNHGVLVIGKDVADTFNRMYYFERAAETYIKALQTGQKLRILSDEIAEKVAQEIEDYPGQSDRHFADLRKLLQKSEPDFLD</sequence>
<comment type="caution">
    <text evidence="3">The sequence shown here is derived from an EMBL/GenBank/DDBJ whole genome shotgun (WGS) entry which is preliminary data.</text>
</comment>
<dbReference type="EMBL" id="JAUOZU010000013">
    <property type="protein sequence ID" value="MDO6965727.1"/>
    <property type="molecule type" value="Genomic_DNA"/>
</dbReference>
<evidence type="ECO:0000256" key="1">
    <source>
        <dbReference type="ARBA" id="ARBA00037961"/>
    </source>
</evidence>
<feature type="domain" description="Class II aldolase/adducin N-terminal" evidence="2">
    <location>
        <begin position="44"/>
        <end position="227"/>
    </location>
</feature>
<dbReference type="Gene3D" id="3.40.225.10">
    <property type="entry name" value="Class II aldolase/adducin N-terminal domain"/>
    <property type="match status" value="1"/>
</dbReference>
<evidence type="ECO:0000313" key="3">
    <source>
        <dbReference type="EMBL" id="MDO6965727.1"/>
    </source>
</evidence>
<name>A0ABT8YPU7_9HYPH</name>
<comment type="similarity">
    <text evidence="1">Belongs to the aldolase class II family.</text>
</comment>